<name>A0A6I1ESM6_9BURK</name>
<dbReference type="GO" id="GO:0003677">
    <property type="term" value="F:DNA binding"/>
    <property type="evidence" value="ECO:0007669"/>
    <property type="project" value="InterPro"/>
</dbReference>
<evidence type="ECO:0000313" key="2">
    <source>
        <dbReference type="Proteomes" id="UP000430564"/>
    </source>
</evidence>
<gene>
    <name evidence="1" type="ORF">GBM95_06070</name>
</gene>
<dbReference type="Proteomes" id="UP000430564">
    <property type="component" value="Unassembled WGS sequence"/>
</dbReference>
<sequence length="121" mass="13497">MREIYPIRDPSSHKRALAEIEALMTHDPAPGSDEAVWLDAMATLVSAYEERECPIEGSYAPAEYLRFMMEQDGLTPEDLVPAIGALNCVHDVLNGKRDLTPAMIRRLCRQHHLDAARLIGA</sequence>
<proteinExistence type="predicted"/>
<dbReference type="EMBL" id="WEHX01000031">
    <property type="protein sequence ID" value="KAB7660434.1"/>
    <property type="molecule type" value="Genomic_DNA"/>
</dbReference>
<dbReference type="InterPro" id="IPR010982">
    <property type="entry name" value="Lambda_DNA-bd_dom_sf"/>
</dbReference>
<reference evidence="1 2" key="1">
    <citation type="submission" date="2019-10" db="EMBL/GenBank/DDBJ databases">
        <title>Genome diversity of Sutterella seckii.</title>
        <authorList>
            <person name="Chaplin A.V."/>
            <person name="Sokolova S.R."/>
            <person name="Mosin K.A."/>
            <person name="Ivanova E.L."/>
            <person name="Kochetkova T.O."/>
            <person name="Goltsov A.Y."/>
            <person name="Trofimov D.Y."/>
            <person name="Efimov B.A."/>
        </authorList>
    </citation>
    <scope>NUCLEOTIDE SEQUENCE [LARGE SCALE GENOMIC DNA]</scope>
    <source>
        <strain evidence="1 2">ASD393</strain>
    </source>
</reference>
<protein>
    <submittedName>
        <fullName evidence="1">Transcriptional regulator</fullName>
    </submittedName>
</protein>
<comment type="caution">
    <text evidence="1">The sequence shown here is derived from an EMBL/GenBank/DDBJ whole genome shotgun (WGS) entry which is preliminary data.</text>
</comment>
<dbReference type="AlphaFoldDB" id="A0A6I1ESM6"/>
<evidence type="ECO:0000313" key="1">
    <source>
        <dbReference type="EMBL" id="KAB7660434.1"/>
    </source>
</evidence>
<dbReference type="RefSeq" id="WP_152158277.1">
    <property type="nucleotide sequence ID" value="NZ_WEHX01000031.1"/>
</dbReference>
<accession>A0A6I1ESM6</accession>
<dbReference type="SUPFAM" id="SSF47413">
    <property type="entry name" value="lambda repressor-like DNA-binding domains"/>
    <property type="match status" value="1"/>
</dbReference>
<dbReference type="OrthoDB" id="9796786at2"/>
<organism evidence="1 2">
    <name type="scientific">Sutterella seckii</name>
    <dbReference type="NCBI Taxonomy" id="1944635"/>
    <lineage>
        <taxon>Bacteria</taxon>
        <taxon>Pseudomonadati</taxon>
        <taxon>Pseudomonadota</taxon>
        <taxon>Betaproteobacteria</taxon>
        <taxon>Burkholderiales</taxon>
        <taxon>Sutterellaceae</taxon>
        <taxon>Sutterella</taxon>
    </lineage>
</organism>